<proteinExistence type="predicted"/>
<dbReference type="Proteomes" id="UP000004994">
    <property type="component" value="Chromosome 1"/>
</dbReference>
<dbReference type="AlphaFoldDB" id="A0A3Q7ECG2"/>
<keyword evidence="2" id="KW-1185">Reference proteome</keyword>
<dbReference type="EnsemblPlants" id="Solyc01g017560.2.1">
    <property type="protein sequence ID" value="Solyc01g017560.2.1.1"/>
    <property type="gene ID" value="Solyc01g017560.2"/>
</dbReference>
<protein>
    <submittedName>
        <fullName evidence="1">Uncharacterized protein</fullName>
    </submittedName>
</protein>
<sequence>LRPLLSYFIQKTQTPNFLHSPPILSKFASQTPFALLSSFFSVSAAWGTSSEQRPPAEVAKPPVGKQWRALAGA</sequence>
<organism evidence="1">
    <name type="scientific">Solanum lycopersicum</name>
    <name type="common">Tomato</name>
    <name type="synonym">Lycopersicon esculentum</name>
    <dbReference type="NCBI Taxonomy" id="4081"/>
    <lineage>
        <taxon>Eukaryota</taxon>
        <taxon>Viridiplantae</taxon>
        <taxon>Streptophyta</taxon>
        <taxon>Embryophyta</taxon>
        <taxon>Tracheophyta</taxon>
        <taxon>Spermatophyta</taxon>
        <taxon>Magnoliopsida</taxon>
        <taxon>eudicotyledons</taxon>
        <taxon>Gunneridae</taxon>
        <taxon>Pentapetalae</taxon>
        <taxon>asterids</taxon>
        <taxon>lamiids</taxon>
        <taxon>Solanales</taxon>
        <taxon>Solanaceae</taxon>
        <taxon>Solanoideae</taxon>
        <taxon>Solaneae</taxon>
        <taxon>Solanum</taxon>
        <taxon>Solanum subgen. Lycopersicon</taxon>
    </lineage>
</organism>
<evidence type="ECO:0000313" key="1">
    <source>
        <dbReference type="EnsemblPlants" id="Solyc01g017560.2.1.1"/>
    </source>
</evidence>
<evidence type="ECO:0000313" key="2">
    <source>
        <dbReference type="Proteomes" id="UP000004994"/>
    </source>
</evidence>
<dbReference type="InParanoid" id="A0A3Q7ECG2"/>
<dbReference type="Gramene" id="Solyc01g017560.2.1">
    <property type="protein sequence ID" value="Solyc01g017560.2.1.1"/>
    <property type="gene ID" value="Solyc01g017560.2"/>
</dbReference>
<reference evidence="1" key="2">
    <citation type="submission" date="2019-01" db="UniProtKB">
        <authorList>
            <consortium name="EnsemblPlants"/>
        </authorList>
    </citation>
    <scope>IDENTIFICATION</scope>
    <source>
        <strain evidence="1">cv. Heinz 1706</strain>
    </source>
</reference>
<accession>A0A3Q7ECG2</accession>
<reference evidence="1" key="1">
    <citation type="journal article" date="2012" name="Nature">
        <title>The tomato genome sequence provides insights into fleshy fruit evolution.</title>
        <authorList>
            <consortium name="Tomato Genome Consortium"/>
        </authorList>
    </citation>
    <scope>NUCLEOTIDE SEQUENCE [LARGE SCALE GENOMIC DNA]</scope>
    <source>
        <strain evidence="1">cv. Heinz 1706</strain>
    </source>
</reference>
<name>A0A3Q7ECG2_SOLLC</name>